<evidence type="ECO:0000313" key="1">
    <source>
        <dbReference type="EMBL" id="MSS15964.1"/>
    </source>
</evidence>
<keyword evidence="2" id="KW-1185">Reference proteome</keyword>
<reference evidence="1 2" key="1">
    <citation type="submission" date="2019-08" db="EMBL/GenBank/DDBJ databases">
        <title>In-depth cultivation of the pig gut microbiome towards novel bacterial diversity and tailored functional studies.</title>
        <authorList>
            <person name="Wylensek D."/>
            <person name="Hitch T.C.A."/>
            <person name="Clavel T."/>
        </authorList>
    </citation>
    <scope>NUCLEOTIDE SEQUENCE [LARGE SCALE GENOMIC DNA]</scope>
    <source>
        <strain evidence="1 2">Oil+RF-744-WCA-WT-11</strain>
    </source>
</reference>
<evidence type="ECO:0000313" key="2">
    <source>
        <dbReference type="Proteomes" id="UP000481852"/>
    </source>
</evidence>
<dbReference type="RefSeq" id="WP_154527335.1">
    <property type="nucleotide sequence ID" value="NZ_VULZ01000018.1"/>
</dbReference>
<protein>
    <submittedName>
        <fullName evidence="1">Uncharacterized protein</fullName>
    </submittedName>
</protein>
<proteinExistence type="predicted"/>
<comment type="caution">
    <text evidence="1">The sequence shown here is derived from an EMBL/GenBank/DDBJ whole genome shotgun (WGS) entry which is preliminary data.</text>
</comment>
<dbReference type="EMBL" id="VULZ01000018">
    <property type="protein sequence ID" value="MSS15964.1"/>
    <property type="molecule type" value="Genomic_DNA"/>
</dbReference>
<sequence length="70" mass="7892">MLDYRDILNKYFVIKLSVREISRQTGMSKSGIQKFIHVFEKCEDLDFPLPPGITNAGIAMKVYGNPDNGA</sequence>
<dbReference type="AlphaFoldDB" id="A0A6L5XB13"/>
<organism evidence="1 2">
    <name type="scientific">Porcincola intestinalis</name>
    <dbReference type="NCBI Taxonomy" id="2606632"/>
    <lineage>
        <taxon>Bacteria</taxon>
        <taxon>Bacillati</taxon>
        <taxon>Bacillota</taxon>
        <taxon>Clostridia</taxon>
        <taxon>Lachnospirales</taxon>
        <taxon>Lachnospiraceae</taxon>
        <taxon>Porcincola</taxon>
    </lineage>
</organism>
<accession>A0A6L5XB13</accession>
<gene>
    <name evidence="1" type="ORF">FYJ35_13175</name>
</gene>
<dbReference type="Proteomes" id="UP000481852">
    <property type="component" value="Unassembled WGS sequence"/>
</dbReference>
<name>A0A6L5XB13_9FIRM</name>